<evidence type="ECO:0000313" key="3">
    <source>
        <dbReference type="Proteomes" id="UP001218364"/>
    </source>
</evidence>
<comment type="caution">
    <text evidence="2">The sequence shown here is derived from an EMBL/GenBank/DDBJ whole genome shotgun (WGS) entry which is preliminary data.</text>
</comment>
<evidence type="ECO:0000313" key="2">
    <source>
        <dbReference type="EMBL" id="MDE4166309.1"/>
    </source>
</evidence>
<keyword evidence="1" id="KW-0732">Signal</keyword>
<organism evidence="2 3">
    <name type="scientific">Phaeobacter gallaeciensis</name>
    <dbReference type="NCBI Taxonomy" id="60890"/>
    <lineage>
        <taxon>Bacteria</taxon>
        <taxon>Pseudomonadati</taxon>
        <taxon>Pseudomonadota</taxon>
        <taxon>Alphaproteobacteria</taxon>
        <taxon>Rhodobacterales</taxon>
        <taxon>Roseobacteraceae</taxon>
        <taxon>Phaeobacter</taxon>
    </lineage>
</organism>
<dbReference type="AlphaFoldDB" id="A0ABD4XA64"/>
<reference evidence="2 3" key="1">
    <citation type="submission" date="2023-02" db="EMBL/GenBank/DDBJ databases">
        <title>Population genomics of bacteria associated with diatom.</title>
        <authorList>
            <person name="Xie J."/>
            <person name="Wang H."/>
        </authorList>
    </citation>
    <scope>NUCLEOTIDE SEQUENCE [LARGE SCALE GENOMIC DNA]</scope>
    <source>
        <strain evidence="2 3">PT47_8</strain>
    </source>
</reference>
<name>A0ABD4XA64_9RHOB</name>
<dbReference type="RefSeq" id="WP_237028390.1">
    <property type="nucleotide sequence ID" value="NZ_CP015124.1"/>
</dbReference>
<dbReference type="Proteomes" id="UP001218364">
    <property type="component" value="Unassembled WGS sequence"/>
</dbReference>
<evidence type="ECO:0008006" key="4">
    <source>
        <dbReference type="Google" id="ProtNLM"/>
    </source>
</evidence>
<evidence type="ECO:0000256" key="1">
    <source>
        <dbReference type="SAM" id="SignalP"/>
    </source>
</evidence>
<accession>A0ABD4XA64</accession>
<protein>
    <recommendedName>
        <fullName evidence="4">Secreted protein</fullName>
    </recommendedName>
</protein>
<dbReference type="EMBL" id="JARCJK010000005">
    <property type="protein sequence ID" value="MDE4166309.1"/>
    <property type="molecule type" value="Genomic_DNA"/>
</dbReference>
<gene>
    <name evidence="2" type="ORF">PXK24_11445</name>
</gene>
<feature type="signal peptide" evidence="1">
    <location>
        <begin position="1"/>
        <end position="26"/>
    </location>
</feature>
<feature type="chain" id="PRO_5044869493" description="Secreted protein" evidence="1">
    <location>
        <begin position="27"/>
        <end position="145"/>
    </location>
</feature>
<sequence length="145" mass="15883">MMFTPLSRNLLVPLACALTLGTPALADPPFTTAAEVKPILAATRANWISVRDFNGQDLVYVTHLWSWRCGLARIRLSINDGGPEIWPLPTCHLDQAAPNAIHEEDGLPYRAFAPGSVETITIELTYDDMTVETQTVNRQGQPASP</sequence>
<proteinExistence type="predicted"/>